<dbReference type="PANTHER" id="PTHR33116:SF84">
    <property type="entry name" value="RNA-DIRECTED DNA POLYMERASE"/>
    <property type="match status" value="1"/>
</dbReference>
<dbReference type="AlphaFoldDB" id="A0A6J0JJU4"/>
<dbReference type="OrthoDB" id="1108283at2759"/>
<accession>A0A6J0JJU4</accession>
<dbReference type="PANTHER" id="PTHR33116">
    <property type="entry name" value="REVERSE TRANSCRIPTASE ZINC-BINDING DOMAIN-CONTAINING PROTEIN-RELATED-RELATED"/>
    <property type="match status" value="1"/>
</dbReference>
<evidence type="ECO:0000259" key="1">
    <source>
        <dbReference type="Pfam" id="PF13966"/>
    </source>
</evidence>
<keyword evidence="2" id="KW-1185">Reference proteome</keyword>
<sequence>MVWNKTRLMKELTRLIKVGCQLQVHLTTVNLSSDSDYFEWEIGGKLSQTYSTGEVYTYLRGSIDEVDWAEVVWNSYGIPRHSFHTWLMLLDRCPTRDRMLRWGLAVSPLCLLCNNAPESRNHLYFECNFAFELWGMSARRCGIAPSRTWTDTVDQLRSLPSARSSRPHKLLLLLAWQSTLYWLWIERNARLHSNVFRSTDSIFKTIDLQIRNRTQSFRVTNPKLSSQLFQAWIRLADH</sequence>
<proteinExistence type="predicted"/>
<dbReference type="Proteomes" id="UP000504610">
    <property type="component" value="Unplaced"/>
</dbReference>
<name>A0A6J0JJU4_RAPSA</name>
<evidence type="ECO:0000313" key="3">
    <source>
        <dbReference type="RefSeq" id="XP_018435276.1"/>
    </source>
</evidence>
<dbReference type="Pfam" id="PF13966">
    <property type="entry name" value="zf-RVT"/>
    <property type="match status" value="1"/>
</dbReference>
<protein>
    <submittedName>
        <fullName evidence="3">Uncharacterized protein LOC108807488</fullName>
    </submittedName>
</protein>
<dbReference type="GeneID" id="108807488"/>
<dbReference type="InterPro" id="IPR026960">
    <property type="entry name" value="RVT-Znf"/>
</dbReference>
<feature type="domain" description="Reverse transcriptase zinc-binding" evidence="1">
    <location>
        <begin position="50"/>
        <end position="134"/>
    </location>
</feature>
<dbReference type="RefSeq" id="XP_018435276.1">
    <property type="nucleotide sequence ID" value="XM_018579774.1"/>
</dbReference>
<reference evidence="3" key="1">
    <citation type="submission" date="2025-08" db="UniProtKB">
        <authorList>
            <consortium name="RefSeq"/>
        </authorList>
    </citation>
    <scope>IDENTIFICATION</scope>
    <source>
        <tissue evidence="3">Leaf</tissue>
    </source>
</reference>
<dbReference type="KEGG" id="rsz:108807488"/>
<organism evidence="2 3">
    <name type="scientific">Raphanus sativus</name>
    <name type="common">Radish</name>
    <name type="synonym">Raphanus raphanistrum var. sativus</name>
    <dbReference type="NCBI Taxonomy" id="3726"/>
    <lineage>
        <taxon>Eukaryota</taxon>
        <taxon>Viridiplantae</taxon>
        <taxon>Streptophyta</taxon>
        <taxon>Embryophyta</taxon>
        <taxon>Tracheophyta</taxon>
        <taxon>Spermatophyta</taxon>
        <taxon>Magnoliopsida</taxon>
        <taxon>eudicotyledons</taxon>
        <taxon>Gunneridae</taxon>
        <taxon>Pentapetalae</taxon>
        <taxon>rosids</taxon>
        <taxon>malvids</taxon>
        <taxon>Brassicales</taxon>
        <taxon>Brassicaceae</taxon>
        <taxon>Brassiceae</taxon>
        <taxon>Raphanus</taxon>
    </lineage>
</organism>
<evidence type="ECO:0000313" key="2">
    <source>
        <dbReference type="Proteomes" id="UP000504610"/>
    </source>
</evidence>
<gene>
    <name evidence="3" type="primary">LOC108807488</name>
</gene>